<accession>A0A5E4V6F3</accession>
<gene>
    <name evidence="1" type="ORF">PCO31111_02449</name>
</gene>
<sequence length="183" mass="21417">MTRWATKDRCLDQMQVLSRARRSNIEQAAFFLDVLLLYLPNVRDSTIGHVDYDDVIPFLTLRGVNRGKCDAELTVLPFNERFERAHRFVLTNKWLPEVQFVLDRGSCMPLSRFPQRQQVGAFNCVESSLETSCFNRSQERPRYAKYVPIRKRANYLQEAAYKVRPSGLREALAQFFPVRVHQT</sequence>
<reference evidence="1 2" key="1">
    <citation type="submission" date="2019-08" db="EMBL/GenBank/DDBJ databases">
        <authorList>
            <person name="Peeters C."/>
        </authorList>
    </citation>
    <scope>NUCLEOTIDE SEQUENCE [LARGE SCALE GENOMIC DNA]</scope>
    <source>
        <strain evidence="1 2">LMG 31111</strain>
    </source>
</reference>
<evidence type="ECO:0000313" key="1">
    <source>
        <dbReference type="EMBL" id="VVE06959.1"/>
    </source>
</evidence>
<organism evidence="1 2">
    <name type="scientific">Pandoraea communis</name>
    <dbReference type="NCBI Taxonomy" id="2508297"/>
    <lineage>
        <taxon>Bacteria</taxon>
        <taxon>Pseudomonadati</taxon>
        <taxon>Pseudomonadota</taxon>
        <taxon>Betaproteobacteria</taxon>
        <taxon>Burkholderiales</taxon>
        <taxon>Burkholderiaceae</taxon>
        <taxon>Pandoraea</taxon>
    </lineage>
</organism>
<keyword evidence="2" id="KW-1185">Reference proteome</keyword>
<evidence type="ECO:0000313" key="2">
    <source>
        <dbReference type="Proteomes" id="UP000383971"/>
    </source>
</evidence>
<proteinExistence type="predicted"/>
<name>A0A5E4V6F3_9BURK</name>
<protein>
    <submittedName>
        <fullName evidence="1">Uncharacterized protein</fullName>
    </submittedName>
</protein>
<dbReference type="AlphaFoldDB" id="A0A5E4V6F3"/>
<dbReference type="Proteomes" id="UP000383971">
    <property type="component" value="Unassembled WGS sequence"/>
</dbReference>
<dbReference type="EMBL" id="CABPSE010000007">
    <property type="protein sequence ID" value="VVE06959.1"/>
    <property type="molecule type" value="Genomic_DNA"/>
</dbReference>